<feature type="transmembrane region" description="Helical" evidence="2">
    <location>
        <begin position="64"/>
        <end position="87"/>
    </location>
</feature>
<protein>
    <recommendedName>
        <fullName evidence="5">ABC transmembrane type-1 domain-containing protein</fullName>
    </recommendedName>
</protein>
<comment type="caution">
    <text evidence="3">The sequence shown here is derived from an EMBL/GenBank/DDBJ whole genome shotgun (WGS) entry which is preliminary data.</text>
</comment>
<gene>
    <name evidence="3" type="ORF">A4R35_14435</name>
</gene>
<accession>A0A328VI66</accession>
<dbReference type="Proteomes" id="UP000248706">
    <property type="component" value="Unassembled WGS sequence"/>
</dbReference>
<keyword evidence="2" id="KW-0472">Membrane</keyword>
<evidence type="ECO:0000313" key="4">
    <source>
        <dbReference type="Proteomes" id="UP000248706"/>
    </source>
</evidence>
<evidence type="ECO:0000313" key="3">
    <source>
        <dbReference type="EMBL" id="RAQ96739.1"/>
    </source>
</evidence>
<name>A0A328VI66_9CHLR</name>
<organism evidence="3 4">
    <name type="scientific">Thermogemmatispora tikiterensis</name>
    <dbReference type="NCBI Taxonomy" id="1825093"/>
    <lineage>
        <taxon>Bacteria</taxon>
        <taxon>Bacillati</taxon>
        <taxon>Chloroflexota</taxon>
        <taxon>Ktedonobacteria</taxon>
        <taxon>Thermogemmatisporales</taxon>
        <taxon>Thermogemmatisporaceae</taxon>
        <taxon>Thermogemmatispora</taxon>
    </lineage>
</organism>
<evidence type="ECO:0008006" key="5">
    <source>
        <dbReference type="Google" id="ProtNLM"/>
    </source>
</evidence>
<keyword evidence="2" id="KW-1133">Transmembrane helix</keyword>
<feature type="transmembrane region" description="Helical" evidence="2">
    <location>
        <begin position="35"/>
        <end position="58"/>
    </location>
</feature>
<dbReference type="AlphaFoldDB" id="A0A328VI66"/>
<dbReference type="OrthoDB" id="163671at2"/>
<proteinExistence type="predicted"/>
<feature type="compositionally biased region" description="Basic and acidic residues" evidence="1">
    <location>
        <begin position="109"/>
        <end position="121"/>
    </location>
</feature>
<reference evidence="3 4" key="1">
    <citation type="submission" date="2016-08" db="EMBL/GenBank/DDBJ databases">
        <title>Analysis of Carbohydrate Active Enzymes in Thermogemmatispora T81 Reveals Carbohydrate Degradation Ability.</title>
        <authorList>
            <person name="Tomazini A."/>
            <person name="Lal S."/>
            <person name="Stott M."/>
            <person name="Henrissat B."/>
            <person name="Polikarpov I."/>
            <person name="Sparling R."/>
            <person name="Levin D.B."/>
        </authorList>
    </citation>
    <scope>NUCLEOTIDE SEQUENCE [LARGE SCALE GENOMIC DNA]</scope>
    <source>
        <strain evidence="3 4">T81</strain>
    </source>
</reference>
<dbReference type="EMBL" id="MCIF01000002">
    <property type="protein sequence ID" value="RAQ96739.1"/>
    <property type="molecule type" value="Genomic_DNA"/>
</dbReference>
<keyword evidence="4" id="KW-1185">Reference proteome</keyword>
<evidence type="ECO:0000256" key="2">
    <source>
        <dbReference type="SAM" id="Phobius"/>
    </source>
</evidence>
<evidence type="ECO:0000256" key="1">
    <source>
        <dbReference type="SAM" id="MobiDB-lite"/>
    </source>
</evidence>
<feature type="region of interest" description="Disordered" evidence="1">
    <location>
        <begin position="102"/>
        <end position="121"/>
    </location>
</feature>
<dbReference type="RefSeq" id="WP_112430563.1">
    <property type="nucleotide sequence ID" value="NZ_MCIF01000002.1"/>
</dbReference>
<sequence length="121" mass="13716">MQQQQEHVRYSLFRRIFFPYSGGEALTIKQSLRIIIAWALVVPVSMTLLTLVLSLLLGFSPQHITLLVLITFLSGVMVFGLLSLVVISTNNRAAQLRQERQARLSQRRQTAEEDRGGRYGS</sequence>
<keyword evidence="2" id="KW-0812">Transmembrane</keyword>